<feature type="region of interest" description="Disordered" evidence="1">
    <location>
        <begin position="108"/>
        <end position="163"/>
    </location>
</feature>
<gene>
    <name evidence="2" type="ORF">STCU_10072</name>
</gene>
<comment type="caution">
    <text evidence="2">The sequence shown here is derived from an EMBL/GenBank/DDBJ whole genome shotgun (WGS) entry which is preliminary data.</text>
</comment>
<keyword evidence="3" id="KW-1185">Reference proteome</keyword>
<dbReference type="Proteomes" id="UP000015354">
    <property type="component" value="Unassembled WGS sequence"/>
</dbReference>
<reference evidence="2 3" key="1">
    <citation type="journal article" date="2013" name="PLoS ONE">
        <title>Predicting the Proteins of Angomonas deanei, Strigomonas culicis and Their Respective Endosymbionts Reveals New Aspects of the Trypanosomatidae Family.</title>
        <authorList>
            <person name="Motta M.C."/>
            <person name="Martins A.C."/>
            <person name="de Souza S.S."/>
            <person name="Catta-Preta C.M."/>
            <person name="Silva R."/>
            <person name="Klein C.C."/>
            <person name="de Almeida L.G."/>
            <person name="de Lima Cunha O."/>
            <person name="Ciapina L.P."/>
            <person name="Brocchi M."/>
            <person name="Colabardini A.C."/>
            <person name="de Araujo Lima B."/>
            <person name="Machado C.R."/>
            <person name="de Almeida Soares C.M."/>
            <person name="Probst C.M."/>
            <person name="de Menezes C.B."/>
            <person name="Thompson C.E."/>
            <person name="Bartholomeu D.C."/>
            <person name="Gradia D.F."/>
            <person name="Pavoni D.P."/>
            <person name="Grisard E.C."/>
            <person name="Fantinatti-Garboggini F."/>
            <person name="Marchini F.K."/>
            <person name="Rodrigues-Luiz G.F."/>
            <person name="Wagner G."/>
            <person name="Goldman G.H."/>
            <person name="Fietto J.L."/>
            <person name="Elias M.C."/>
            <person name="Goldman M.H."/>
            <person name="Sagot M.F."/>
            <person name="Pereira M."/>
            <person name="Stoco P.H."/>
            <person name="de Mendonca-Neto R.P."/>
            <person name="Teixeira S.M."/>
            <person name="Maciel T.E."/>
            <person name="de Oliveira Mendes T.A."/>
            <person name="Urmenyi T.P."/>
            <person name="de Souza W."/>
            <person name="Schenkman S."/>
            <person name="de Vasconcelos A.T."/>
        </authorList>
    </citation>
    <scope>NUCLEOTIDE SEQUENCE [LARGE SCALE GENOMIC DNA]</scope>
</reference>
<dbReference type="AlphaFoldDB" id="S9TJM5"/>
<evidence type="ECO:0000313" key="2">
    <source>
        <dbReference type="EMBL" id="EPY18317.1"/>
    </source>
</evidence>
<evidence type="ECO:0000313" key="3">
    <source>
        <dbReference type="Proteomes" id="UP000015354"/>
    </source>
</evidence>
<evidence type="ECO:0000256" key="1">
    <source>
        <dbReference type="SAM" id="MobiDB-lite"/>
    </source>
</evidence>
<proteinExistence type="predicted"/>
<organism evidence="2 3">
    <name type="scientific">Strigomonas culicis</name>
    <dbReference type="NCBI Taxonomy" id="28005"/>
    <lineage>
        <taxon>Eukaryota</taxon>
        <taxon>Discoba</taxon>
        <taxon>Euglenozoa</taxon>
        <taxon>Kinetoplastea</taxon>
        <taxon>Metakinetoplastina</taxon>
        <taxon>Trypanosomatida</taxon>
        <taxon>Trypanosomatidae</taxon>
        <taxon>Strigomonadinae</taxon>
        <taxon>Strigomonas</taxon>
    </lineage>
</organism>
<sequence>MLLFVEVTEQVYRDYVLLEYDKFAVFCRDQEPVWRKAARDLQLMNEARLNSTGNIYERFQFQELCFREKQLLYQESLDFLFSVKILEQDEKSTAHFKARDRRRRSIGTFAVPQPPGFAQEGLVTPNRGMQLDVTSSNGDSKADKGARGTSLHPMPPQAPQNTTNVRPAFMANEQVPAVKPSGDGGAATGHTPVNAPLQGSGRNPKSKQKEESKTLLTFFTKKVAA</sequence>
<dbReference type="OrthoDB" id="267007at2759"/>
<feature type="region of interest" description="Disordered" evidence="1">
    <location>
        <begin position="176"/>
        <end position="225"/>
    </location>
</feature>
<protein>
    <submittedName>
        <fullName evidence="2">Uncharacterized protein</fullName>
    </submittedName>
</protein>
<accession>S9TJM5</accession>
<name>S9TJM5_9TRYP</name>
<dbReference type="EMBL" id="ATMH01009991">
    <property type="protein sequence ID" value="EPY18317.1"/>
    <property type="molecule type" value="Genomic_DNA"/>
</dbReference>